<dbReference type="InterPro" id="IPR001789">
    <property type="entry name" value="Sig_transdc_resp-reg_receiver"/>
</dbReference>
<sequence length="98" mass="10418">MNDRKEVRVFVVDDETVIATTLTAILKQTGFDAVGFTNPLKALAAADDKSPDLLISDVVMPQLSGIDLAIQLKEKAPACKVLLFSGQASTADLLTSAR</sequence>
<evidence type="ECO:0000313" key="5">
    <source>
        <dbReference type="Proteomes" id="UP000289437"/>
    </source>
</evidence>
<keyword evidence="5" id="KW-1185">Reference proteome</keyword>
<evidence type="ECO:0000256" key="2">
    <source>
        <dbReference type="PROSITE-ProRule" id="PRU00169"/>
    </source>
</evidence>
<dbReference type="PROSITE" id="PS50110">
    <property type="entry name" value="RESPONSE_REGULATORY"/>
    <property type="match status" value="1"/>
</dbReference>
<proteinExistence type="predicted"/>
<evidence type="ECO:0000259" key="3">
    <source>
        <dbReference type="PROSITE" id="PS50110"/>
    </source>
</evidence>
<dbReference type="PANTHER" id="PTHR44591:SF3">
    <property type="entry name" value="RESPONSE REGULATORY DOMAIN-CONTAINING PROTEIN"/>
    <property type="match status" value="1"/>
</dbReference>
<feature type="domain" description="Response regulatory" evidence="3">
    <location>
        <begin position="8"/>
        <end position="98"/>
    </location>
</feature>
<dbReference type="PANTHER" id="PTHR44591">
    <property type="entry name" value="STRESS RESPONSE REGULATOR PROTEIN 1"/>
    <property type="match status" value="1"/>
</dbReference>
<dbReference type="RefSeq" id="WP_338323469.1">
    <property type="nucleotide sequence ID" value="NZ_RDSM01000006.1"/>
</dbReference>
<reference evidence="4 5" key="1">
    <citation type="submission" date="2018-11" db="EMBL/GenBank/DDBJ databases">
        <authorList>
            <person name="Mardanov A.V."/>
            <person name="Ravin N.V."/>
            <person name="Dedysh S.N."/>
        </authorList>
    </citation>
    <scope>NUCLEOTIDE SEQUENCE [LARGE SCALE GENOMIC DNA]</scope>
    <source>
        <strain evidence="4 5">AF10</strain>
    </source>
</reference>
<dbReference type="InterPro" id="IPR050595">
    <property type="entry name" value="Bact_response_regulator"/>
</dbReference>
<name>A0A4Q0SWJ5_9BACT</name>
<gene>
    <name evidence="4" type="ORF">GRAN_4907</name>
</gene>
<accession>A0A4Q0SWJ5</accession>
<dbReference type="CDD" id="cd00156">
    <property type="entry name" value="REC"/>
    <property type="match status" value="1"/>
</dbReference>
<dbReference type="SMART" id="SM00448">
    <property type="entry name" value="REC"/>
    <property type="match status" value="1"/>
</dbReference>
<dbReference type="Proteomes" id="UP000289437">
    <property type="component" value="Unassembled WGS sequence"/>
</dbReference>
<organism evidence="4 5">
    <name type="scientific">Granulicella sibirica</name>
    <dbReference type="NCBI Taxonomy" id="2479048"/>
    <lineage>
        <taxon>Bacteria</taxon>
        <taxon>Pseudomonadati</taxon>
        <taxon>Acidobacteriota</taxon>
        <taxon>Terriglobia</taxon>
        <taxon>Terriglobales</taxon>
        <taxon>Acidobacteriaceae</taxon>
        <taxon>Granulicella</taxon>
    </lineage>
</organism>
<reference evidence="5" key="2">
    <citation type="submission" date="2019-02" db="EMBL/GenBank/DDBJ databases">
        <title>Granulicella sibirica sp. nov., a psychrotolerant acidobacterium isolated from an organic soil layer in forested tundra, West Siberia.</title>
        <authorList>
            <person name="Oshkin I.Y."/>
            <person name="Kulichevskaya I.S."/>
            <person name="Rijpstra W.I.C."/>
            <person name="Sinninghe Damste J.S."/>
            <person name="Rakitin A.L."/>
            <person name="Ravin N.V."/>
            <person name="Dedysh S.N."/>
        </authorList>
    </citation>
    <scope>NUCLEOTIDE SEQUENCE [LARGE SCALE GENOMIC DNA]</scope>
    <source>
        <strain evidence="5">AF10</strain>
    </source>
</reference>
<dbReference type="Gene3D" id="3.40.50.2300">
    <property type="match status" value="1"/>
</dbReference>
<comment type="caution">
    <text evidence="4">The sequence shown here is derived from an EMBL/GenBank/DDBJ whole genome shotgun (WGS) entry which is preliminary data.</text>
</comment>
<dbReference type="GO" id="GO:0000160">
    <property type="term" value="P:phosphorelay signal transduction system"/>
    <property type="evidence" value="ECO:0007669"/>
    <property type="project" value="InterPro"/>
</dbReference>
<dbReference type="Pfam" id="PF00072">
    <property type="entry name" value="Response_reg"/>
    <property type="match status" value="1"/>
</dbReference>
<dbReference type="EMBL" id="RDSM01000006">
    <property type="protein sequence ID" value="RXH53938.1"/>
    <property type="molecule type" value="Genomic_DNA"/>
</dbReference>
<dbReference type="InterPro" id="IPR011006">
    <property type="entry name" value="CheY-like_superfamily"/>
</dbReference>
<evidence type="ECO:0000256" key="1">
    <source>
        <dbReference type="ARBA" id="ARBA00022553"/>
    </source>
</evidence>
<feature type="modified residue" description="4-aspartylphosphate" evidence="2">
    <location>
        <position position="57"/>
    </location>
</feature>
<dbReference type="AlphaFoldDB" id="A0A4Q0SWJ5"/>
<evidence type="ECO:0000313" key="4">
    <source>
        <dbReference type="EMBL" id="RXH53938.1"/>
    </source>
</evidence>
<protein>
    <submittedName>
        <fullName evidence="4">Response regulator receiver protein</fullName>
    </submittedName>
</protein>
<dbReference type="SUPFAM" id="SSF52172">
    <property type="entry name" value="CheY-like"/>
    <property type="match status" value="1"/>
</dbReference>
<keyword evidence="1 2" id="KW-0597">Phosphoprotein</keyword>